<protein>
    <submittedName>
        <fullName evidence="2">Uncharacterized protein</fullName>
    </submittedName>
</protein>
<gene>
    <name evidence="2" type="ORF">V6N12_068387</name>
</gene>
<dbReference type="EMBL" id="JBBPBM010000005">
    <property type="protein sequence ID" value="KAK8584138.1"/>
    <property type="molecule type" value="Genomic_DNA"/>
</dbReference>
<keyword evidence="3" id="KW-1185">Reference proteome</keyword>
<feature type="region of interest" description="Disordered" evidence="1">
    <location>
        <begin position="145"/>
        <end position="169"/>
    </location>
</feature>
<accession>A0ABR2FPZ0</accession>
<comment type="caution">
    <text evidence="2">The sequence shown here is derived from an EMBL/GenBank/DDBJ whole genome shotgun (WGS) entry which is preliminary data.</text>
</comment>
<evidence type="ECO:0000256" key="1">
    <source>
        <dbReference type="SAM" id="MobiDB-lite"/>
    </source>
</evidence>
<proteinExistence type="predicted"/>
<evidence type="ECO:0000313" key="2">
    <source>
        <dbReference type="EMBL" id="KAK8584138.1"/>
    </source>
</evidence>
<evidence type="ECO:0000313" key="3">
    <source>
        <dbReference type="Proteomes" id="UP001472677"/>
    </source>
</evidence>
<dbReference type="Proteomes" id="UP001472677">
    <property type="component" value="Unassembled WGS sequence"/>
</dbReference>
<reference evidence="2 3" key="1">
    <citation type="journal article" date="2024" name="G3 (Bethesda)">
        <title>Genome assembly of Hibiscus sabdariffa L. provides insights into metabolisms of medicinal natural products.</title>
        <authorList>
            <person name="Kim T."/>
        </authorList>
    </citation>
    <scope>NUCLEOTIDE SEQUENCE [LARGE SCALE GENOMIC DNA]</scope>
    <source>
        <strain evidence="2">TK-2024</strain>
        <tissue evidence="2">Old leaves</tissue>
    </source>
</reference>
<sequence>MTALPVIAGAARLCGRLQQREGCVVSEQNTILQPTCAIRDEVSSSGGVANVSVDIPNTDDVNTDVRNEAVSAVARDVVDNNDETPSLSIHDNLVSTQLNNHFSPAIEGSSCSLLESFSESMDFLYESVDRESHVDAYEQLSPMSSALFDSDVGGSDHDQGAPELSQEAQ</sequence>
<organism evidence="2 3">
    <name type="scientific">Hibiscus sabdariffa</name>
    <name type="common">roselle</name>
    <dbReference type="NCBI Taxonomy" id="183260"/>
    <lineage>
        <taxon>Eukaryota</taxon>
        <taxon>Viridiplantae</taxon>
        <taxon>Streptophyta</taxon>
        <taxon>Embryophyta</taxon>
        <taxon>Tracheophyta</taxon>
        <taxon>Spermatophyta</taxon>
        <taxon>Magnoliopsida</taxon>
        <taxon>eudicotyledons</taxon>
        <taxon>Gunneridae</taxon>
        <taxon>Pentapetalae</taxon>
        <taxon>rosids</taxon>
        <taxon>malvids</taxon>
        <taxon>Malvales</taxon>
        <taxon>Malvaceae</taxon>
        <taxon>Malvoideae</taxon>
        <taxon>Hibiscus</taxon>
    </lineage>
</organism>
<name>A0ABR2FPZ0_9ROSI</name>